<dbReference type="InterPro" id="IPR005952">
    <property type="entry name" value="Phosphogly_mut1"/>
</dbReference>
<comment type="caution">
    <text evidence="11">The sequence shown here is derived from an EMBL/GenBank/DDBJ whole genome shotgun (WGS) entry which is preliminary data.</text>
</comment>
<proteinExistence type="inferred from homology"/>
<evidence type="ECO:0000256" key="9">
    <source>
        <dbReference type="PIRSR" id="PIRSR613078-3"/>
    </source>
</evidence>
<dbReference type="FunFam" id="3.40.50.1240:FF:000003">
    <property type="entry name" value="2,3-bisphosphoglycerate-dependent phosphoglycerate mutase"/>
    <property type="match status" value="1"/>
</dbReference>
<evidence type="ECO:0000256" key="2">
    <source>
        <dbReference type="ARBA" id="ARBA00006717"/>
    </source>
</evidence>
<dbReference type="InterPro" id="IPR001345">
    <property type="entry name" value="PG/BPGM_mutase_AS"/>
</dbReference>
<feature type="site" description="Transition state stabilizer" evidence="6 9">
    <location>
        <position position="184"/>
    </location>
</feature>
<dbReference type="GO" id="GO:0006094">
    <property type="term" value="P:gluconeogenesis"/>
    <property type="evidence" value="ECO:0007669"/>
    <property type="project" value="UniProtKB-UniRule"/>
</dbReference>
<feature type="active site" description="Tele-phosphohistidine intermediate" evidence="6 7">
    <location>
        <position position="11"/>
    </location>
</feature>
<feature type="binding site" evidence="6 8">
    <location>
        <position position="100"/>
    </location>
    <ligand>
        <name>substrate</name>
    </ligand>
</feature>
<dbReference type="InterPro" id="IPR029033">
    <property type="entry name" value="His_PPase_superfam"/>
</dbReference>
<dbReference type="EC" id="5.4.2.11" evidence="6 10"/>
<dbReference type="PANTHER" id="PTHR11931">
    <property type="entry name" value="PHOSPHOGLYCERATE MUTASE"/>
    <property type="match status" value="1"/>
</dbReference>
<dbReference type="PIRSF" id="PIRSF000709">
    <property type="entry name" value="6PFK_2-Ptase"/>
    <property type="match status" value="1"/>
</dbReference>
<evidence type="ECO:0000256" key="5">
    <source>
        <dbReference type="ARBA" id="ARBA00023235"/>
    </source>
</evidence>
<comment type="catalytic activity">
    <reaction evidence="1 6 10">
        <text>(2R)-2-phosphoglycerate = (2R)-3-phosphoglycerate</text>
        <dbReference type="Rhea" id="RHEA:15901"/>
        <dbReference type="ChEBI" id="CHEBI:58272"/>
        <dbReference type="ChEBI" id="CHEBI:58289"/>
        <dbReference type="EC" id="5.4.2.11"/>
    </reaction>
</comment>
<feature type="active site" description="Proton donor/acceptor" evidence="6 7">
    <location>
        <position position="89"/>
    </location>
</feature>
<dbReference type="UniPathway" id="UPA00109">
    <property type="reaction ID" value="UER00186"/>
</dbReference>
<keyword evidence="5 6" id="KW-0413">Isomerase</keyword>
<dbReference type="HAMAP" id="MF_01039">
    <property type="entry name" value="PGAM_GpmA"/>
    <property type="match status" value="1"/>
</dbReference>
<keyword evidence="12" id="KW-1185">Reference proteome</keyword>
<comment type="pathway">
    <text evidence="6 10">Carbohydrate degradation; glycolysis; pyruvate from D-glyceraldehyde 3-phosphate: step 3/5.</text>
</comment>
<dbReference type="Proteomes" id="UP000335415">
    <property type="component" value="Unassembled WGS sequence"/>
</dbReference>
<comment type="function">
    <text evidence="6 10">Catalyzes the interconversion of 2-phosphoglycerate and 3-phosphoglycerate.</text>
</comment>
<dbReference type="Pfam" id="PF00300">
    <property type="entry name" value="His_Phos_1"/>
    <property type="match status" value="2"/>
</dbReference>
<evidence type="ECO:0000256" key="10">
    <source>
        <dbReference type="RuleBase" id="RU004512"/>
    </source>
</evidence>
<feature type="binding site" evidence="6 8">
    <location>
        <begin position="10"/>
        <end position="17"/>
    </location>
    <ligand>
        <name>substrate</name>
    </ligand>
</feature>
<organism evidence="11 12">
    <name type="scientific">Affinibrenneria salicis</name>
    <dbReference type="NCBI Taxonomy" id="2590031"/>
    <lineage>
        <taxon>Bacteria</taxon>
        <taxon>Pseudomonadati</taxon>
        <taxon>Pseudomonadota</taxon>
        <taxon>Gammaproteobacteria</taxon>
        <taxon>Enterobacterales</taxon>
        <taxon>Pectobacteriaceae</taxon>
        <taxon>Affinibrenneria</taxon>
    </lineage>
</organism>
<comment type="similarity">
    <text evidence="2 6">Belongs to the phosphoglycerate mutase family. BPG-dependent PGAM subfamily.</text>
</comment>
<feature type="binding site" evidence="6 8">
    <location>
        <begin position="23"/>
        <end position="24"/>
    </location>
    <ligand>
        <name>substrate</name>
    </ligand>
</feature>
<reference evidence="11 12" key="1">
    <citation type="submission" date="2019-09" db="EMBL/GenBank/DDBJ databases">
        <authorList>
            <person name="Li Y."/>
        </authorList>
    </citation>
    <scope>NUCLEOTIDE SEQUENCE [LARGE SCALE GENOMIC DNA]</scope>
    <source>
        <strain evidence="11 12">L3-3HA</strain>
    </source>
</reference>
<dbReference type="SUPFAM" id="SSF53254">
    <property type="entry name" value="Phosphoglycerate mutase-like"/>
    <property type="match status" value="1"/>
</dbReference>
<sequence length="239" mass="27400">MAVFKLVLLRHGESLWNDENRFTGWVDVPLTDKGRQEARRAAALLRENGLEFDAACTSVLTRAIHTLWIVLDELQLQWLPEEKNWRLNERHYGALQGLNKAETAERMGQALVQTWRKSYDVPPPAIHSTADPFSGYDARYAGLAAGEFPGGESLKMTAERLLSYWQQSLVPRIRRGERLLVIAHRNSIRALVRHLSHLSDQEVMDVQIPTGIPLVYEFDENMAVERRYFLDKDVSLIAH</sequence>
<dbReference type="AlphaFoldDB" id="A0A5J5G1D0"/>
<dbReference type="SMART" id="SM00855">
    <property type="entry name" value="PGAM"/>
    <property type="match status" value="1"/>
</dbReference>
<evidence type="ECO:0000313" key="11">
    <source>
        <dbReference type="EMBL" id="KAA9000524.1"/>
    </source>
</evidence>
<comment type="caution">
    <text evidence="6">Lacks conserved residue(s) required for the propagation of feature annotation.</text>
</comment>
<evidence type="ECO:0000256" key="7">
    <source>
        <dbReference type="PIRSR" id="PIRSR613078-1"/>
    </source>
</evidence>
<dbReference type="InterPro" id="IPR013078">
    <property type="entry name" value="His_Pase_superF_clade-1"/>
</dbReference>
<keyword evidence="4 6" id="KW-0324">Glycolysis</keyword>
<protein>
    <recommendedName>
        <fullName evidence="6 10">2,3-bisphosphoglycerate-dependent phosphoglycerate mutase</fullName>
        <shortName evidence="6">BPG-dependent PGAM</shortName>
        <shortName evidence="6">PGAM</shortName>
        <shortName evidence="6">Phosphoglyceromutase</shortName>
        <shortName evidence="6">dPGM</shortName>
        <ecNumber evidence="6 10">5.4.2.11</ecNumber>
    </recommendedName>
</protein>
<dbReference type="NCBIfam" id="NF010713">
    <property type="entry name" value="PRK14115.1"/>
    <property type="match status" value="1"/>
</dbReference>
<evidence type="ECO:0000313" key="12">
    <source>
        <dbReference type="Proteomes" id="UP000335415"/>
    </source>
</evidence>
<dbReference type="RefSeq" id="WP_150434792.1">
    <property type="nucleotide sequence ID" value="NZ_VYKJ01000004.1"/>
</dbReference>
<evidence type="ECO:0000256" key="4">
    <source>
        <dbReference type="ARBA" id="ARBA00023152"/>
    </source>
</evidence>
<keyword evidence="3 6" id="KW-0312">Gluconeogenesis</keyword>
<feature type="binding site" evidence="6 8">
    <location>
        <begin position="89"/>
        <end position="92"/>
    </location>
    <ligand>
        <name>substrate</name>
    </ligand>
</feature>
<accession>A0A5J5G1D0</accession>
<feature type="binding site" evidence="6 8">
    <location>
        <position position="62"/>
    </location>
    <ligand>
        <name>substrate</name>
    </ligand>
</feature>
<dbReference type="PROSITE" id="PS00175">
    <property type="entry name" value="PG_MUTASE"/>
    <property type="match status" value="1"/>
</dbReference>
<dbReference type="CDD" id="cd07067">
    <property type="entry name" value="HP_PGM_like"/>
    <property type="match status" value="1"/>
</dbReference>
<name>A0A5J5G1D0_9GAMM</name>
<evidence type="ECO:0000256" key="1">
    <source>
        <dbReference type="ARBA" id="ARBA00000380"/>
    </source>
</evidence>
<dbReference type="EMBL" id="VYKJ01000004">
    <property type="protein sequence ID" value="KAA9000524.1"/>
    <property type="molecule type" value="Genomic_DNA"/>
</dbReference>
<dbReference type="GO" id="GO:0006096">
    <property type="term" value="P:glycolytic process"/>
    <property type="evidence" value="ECO:0007669"/>
    <property type="project" value="UniProtKB-UniRule"/>
</dbReference>
<evidence type="ECO:0000256" key="6">
    <source>
        <dbReference type="HAMAP-Rule" id="MF_01039"/>
    </source>
</evidence>
<dbReference type="OrthoDB" id="9781415at2"/>
<evidence type="ECO:0000256" key="3">
    <source>
        <dbReference type="ARBA" id="ARBA00022432"/>
    </source>
</evidence>
<dbReference type="Gene3D" id="3.40.50.1240">
    <property type="entry name" value="Phosphoglycerate mutase-like"/>
    <property type="match status" value="1"/>
</dbReference>
<dbReference type="NCBIfam" id="TIGR01258">
    <property type="entry name" value="pgm_1"/>
    <property type="match status" value="1"/>
</dbReference>
<dbReference type="GO" id="GO:0004619">
    <property type="term" value="F:phosphoglycerate mutase activity"/>
    <property type="evidence" value="ECO:0007669"/>
    <property type="project" value="UniProtKB-UniRule"/>
</dbReference>
<gene>
    <name evidence="6 11" type="primary">gpmA</name>
    <name evidence="11" type="ORF">FJU30_09800</name>
</gene>
<comment type="subunit">
    <text evidence="6">Homodimer.</text>
</comment>
<evidence type="ECO:0000256" key="8">
    <source>
        <dbReference type="PIRSR" id="PIRSR613078-2"/>
    </source>
</evidence>